<evidence type="ECO:0000256" key="1">
    <source>
        <dbReference type="HAMAP-Rule" id="MF_00226"/>
    </source>
</evidence>
<dbReference type="InterPro" id="IPR001453">
    <property type="entry name" value="MoaB/Mog_dom"/>
</dbReference>
<gene>
    <name evidence="1" type="primary">cinA</name>
    <name evidence="3" type="ORF">RVY80_07160</name>
</gene>
<comment type="caution">
    <text evidence="3">The sequence shown here is derived from an EMBL/GenBank/DDBJ whole genome shotgun (WGS) entry which is preliminary data.</text>
</comment>
<protein>
    <recommendedName>
        <fullName evidence="1">Putative competence-damage inducible protein</fullName>
    </recommendedName>
</protein>
<dbReference type="Gene3D" id="3.40.980.10">
    <property type="entry name" value="MoaB/Mog-like domain"/>
    <property type="match status" value="1"/>
</dbReference>
<evidence type="ECO:0000313" key="3">
    <source>
        <dbReference type="EMBL" id="MDV5088617.1"/>
    </source>
</evidence>
<dbReference type="NCBIfam" id="TIGR00200">
    <property type="entry name" value="cinA_nterm"/>
    <property type="match status" value="1"/>
</dbReference>
<keyword evidence="4" id="KW-1185">Reference proteome</keyword>
<dbReference type="SMART" id="SM00852">
    <property type="entry name" value="MoCF_biosynth"/>
    <property type="match status" value="1"/>
</dbReference>
<dbReference type="InterPro" id="IPR041424">
    <property type="entry name" value="CinA_KH"/>
</dbReference>
<organism evidence="3 4">
    <name type="scientific">Veillonella absiana</name>
    <dbReference type="NCBI Taxonomy" id="3079305"/>
    <lineage>
        <taxon>Bacteria</taxon>
        <taxon>Bacillati</taxon>
        <taxon>Bacillota</taxon>
        <taxon>Negativicutes</taxon>
        <taxon>Veillonellales</taxon>
        <taxon>Veillonellaceae</taxon>
        <taxon>Veillonella</taxon>
    </lineage>
</organism>
<dbReference type="InterPro" id="IPR008135">
    <property type="entry name" value="Competence-induced_CinA"/>
</dbReference>
<dbReference type="NCBIfam" id="TIGR00177">
    <property type="entry name" value="molyb_syn"/>
    <property type="match status" value="1"/>
</dbReference>
<proteinExistence type="inferred from homology"/>
<dbReference type="NCBIfam" id="TIGR00199">
    <property type="entry name" value="PncC_domain"/>
    <property type="match status" value="1"/>
</dbReference>
<feature type="domain" description="MoaB/Mog" evidence="2">
    <location>
        <begin position="4"/>
        <end position="172"/>
    </location>
</feature>
<dbReference type="PANTHER" id="PTHR13939">
    <property type="entry name" value="NICOTINAMIDE-NUCLEOTIDE AMIDOHYDROLASE PNCC"/>
    <property type="match status" value="1"/>
</dbReference>
<dbReference type="Pfam" id="PF18146">
    <property type="entry name" value="CinA_KH"/>
    <property type="match status" value="1"/>
</dbReference>
<evidence type="ECO:0000259" key="2">
    <source>
        <dbReference type="SMART" id="SM00852"/>
    </source>
</evidence>
<dbReference type="InterPro" id="IPR036425">
    <property type="entry name" value="MoaB/Mog-like_dom_sf"/>
</dbReference>
<dbReference type="PANTHER" id="PTHR13939:SF0">
    <property type="entry name" value="NMN AMIDOHYDROLASE-LIKE PROTEIN YFAY"/>
    <property type="match status" value="1"/>
</dbReference>
<dbReference type="SUPFAM" id="SSF142433">
    <property type="entry name" value="CinA-like"/>
    <property type="match status" value="1"/>
</dbReference>
<accession>A0ABU3Z9M5</accession>
<dbReference type="NCBIfam" id="NF001813">
    <property type="entry name" value="PRK00549.1"/>
    <property type="match status" value="1"/>
</dbReference>
<dbReference type="CDD" id="cd00885">
    <property type="entry name" value="cinA"/>
    <property type="match status" value="1"/>
</dbReference>
<dbReference type="SUPFAM" id="SSF53218">
    <property type="entry name" value="Molybdenum cofactor biosynthesis proteins"/>
    <property type="match status" value="1"/>
</dbReference>
<dbReference type="Gene3D" id="3.90.950.20">
    <property type="entry name" value="CinA-like"/>
    <property type="match status" value="1"/>
</dbReference>
<dbReference type="HAMAP" id="MF_00226_B">
    <property type="entry name" value="CinA_B"/>
    <property type="match status" value="1"/>
</dbReference>
<dbReference type="RefSeq" id="WP_317330069.1">
    <property type="nucleotide sequence ID" value="NZ_JAWJZA010000020.1"/>
</dbReference>
<dbReference type="Proteomes" id="UP001272515">
    <property type="component" value="Unassembled WGS sequence"/>
</dbReference>
<sequence>MIVELVSTGSELLLGDTVNTNVSWLAQELNKLGYTIAYQSTIGDNRGRMAEIFRRAAERADIVISTGGLGPTQGDITREVLASAMGREVEFNSLAMTEVQKFFKRVNREVPTAASRREAILPVGAGVLRNPVGVAPGVTLEVEDTTFILLPGPPGEMKGMFTDSVVPYLQERFGSQGVVKSYRYGIYGIREIDLEDRLMDLVKEQSNPTIAFLIKKGYIELRITAKANTAEEAEALLRPWDEIIRNRLGTHVGRSLDIPMEDLLGKNLTVANATISTAESCTSGLVGKTITNTSGSSAYYMGGVISYSNDIKHRVLGVPQELLDTYGAVSEQVARAMAEGVARVTGTDYAVSTTGIAGPGGGSEEKPVGLVWFGVTGPHGTVAHKANFIGSREEIRQGAAELALYYVYTYMKEKGTV</sequence>
<dbReference type="Pfam" id="PF00994">
    <property type="entry name" value="MoCF_biosynth"/>
    <property type="match status" value="1"/>
</dbReference>
<dbReference type="InterPro" id="IPR036653">
    <property type="entry name" value="CinA-like_C"/>
</dbReference>
<dbReference type="Gene3D" id="3.30.70.2860">
    <property type="match status" value="1"/>
</dbReference>
<dbReference type="Pfam" id="PF02464">
    <property type="entry name" value="CinA"/>
    <property type="match status" value="1"/>
</dbReference>
<name>A0ABU3Z9M5_9FIRM</name>
<dbReference type="InterPro" id="IPR050101">
    <property type="entry name" value="CinA"/>
</dbReference>
<dbReference type="EMBL" id="JAWJZB010000007">
    <property type="protein sequence ID" value="MDV5088617.1"/>
    <property type="molecule type" value="Genomic_DNA"/>
</dbReference>
<evidence type="ECO:0000313" key="4">
    <source>
        <dbReference type="Proteomes" id="UP001272515"/>
    </source>
</evidence>
<dbReference type="InterPro" id="IPR008136">
    <property type="entry name" value="CinA_C"/>
</dbReference>
<dbReference type="PIRSF" id="PIRSF006728">
    <property type="entry name" value="CinA"/>
    <property type="match status" value="1"/>
</dbReference>
<comment type="similarity">
    <text evidence="1">Belongs to the CinA family.</text>
</comment>
<reference evidence="3 4" key="1">
    <citation type="submission" date="2023-10" db="EMBL/GenBank/DDBJ databases">
        <title>Veillonella sp. nov., isolated from a pig farm feces dump.</title>
        <authorList>
            <person name="Chang Y.-H."/>
        </authorList>
    </citation>
    <scope>NUCLEOTIDE SEQUENCE [LARGE SCALE GENOMIC DNA]</scope>
    <source>
        <strain evidence="3 4">YH-vei2233</strain>
    </source>
</reference>